<organism evidence="1 2">
    <name type="scientific">Bradyrhizobium zhanjiangense</name>
    <dbReference type="NCBI Taxonomy" id="1325107"/>
    <lineage>
        <taxon>Bacteria</taxon>
        <taxon>Pseudomonadati</taxon>
        <taxon>Pseudomonadota</taxon>
        <taxon>Alphaproteobacteria</taxon>
        <taxon>Hyphomicrobiales</taxon>
        <taxon>Nitrobacteraceae</taxon>
        <taxon>Bradyrhizobium</taxon>
    </lineage>
</organism>
<gene>
    <name evidence="1" type="ORF">XH94_09545</name>
</gene>
<comment type="caution">
    <text evidence="1">The sequence shown here is derived from an EMBL/GenBank/DDBJ whole genome shotgun (WGS) entry which is preliminary data.</text>
</comment>
<dbReference type="Proteomes" id="UP000290565">
    <property type="component" value="Unassembled WGS sequence"/>
</dbReference>
<accession>A0A4Q0SSW8</accession>
<sequence length="68" mass="7815">MATFVALTRDNVDEVIYVNMDQIIRIEPARGYTVLVPVDKDKDKHRYDITVKESAAAILDAIHRERKS</sequence>
<dbReference type="EMBL" id="LBJM01000023">
    <property type="protein sequence ID" value="RXH41076.1"/>
    <property type="molecule type" value="Genomic_DNA"/>
</dbReference>
<name>A0A4Q0SSW8_9BRAD</name>
<dbReference type="AlphaFoldDB" id="A0A4Q0SSW8"/>
<reference evidence="1 2" key="1">
    <citation type="submission" date="2015-04" db="EMBL/GenBank/DDBJ databases">
        <title>Comparative genomics of rhizobia nodulating Arachis hypogaea in China.</title>
        <authorList>
            <person name="Li Y."/>
        </authorList>
    </citation>
    <scope>NUCLEOTIDE SEQUENCE [LARGE SCALE GENOMIC DNA]</scope>
    <source>
        <strain evidence="1 2">CCBAU 51787</strain>
    </source>
</reference>
<proteinExistence type="predicted"/>
<evidence type="ECO:0000313" key="1">
    <source>
        <dbReference type="EMBL" id="RXH41076.1"/>
    </source>
</evidence>
<protein>
    <submittedName>
        <fullName evidence="1">Uncharacterized protein</fullName>
    </submittedName>
</protein>
<evidence type="ECO:0000313" key="2">
    <source>
        <dbReference type="Proteomes" id="UP000290565"/>
    </source>
</evidence>
<dbReference type="RefSeq" id="WP_128944336.1">
    <property type="nucleotide sequence ID" value="NZ_LBJM01000023.1"/>
</dbReference>